<evidence type="ECO:0000256" key="3">
    <source>
        <dbReference type="ARBA" id="ARBA00023002"/>
    </source>
</evidence>
<dbReference type="GO" id="GO:0016705">
    <property type="term" value="F:oxidoreductase activity, acting on paired donors, with incorporation or reduction of molecular oxygen"/>
    <property type="evidence" value="ECO:0007669"/>
    <property type="project" value="UniProtKB-ARBA"/>
</dbReference>
<dbReference type="Pfam" id="PF03171">
    <property type="entry name" value="2OG-FeII_Oxy"/>
    <property type="match status" value="1"/>
</dbReference>
<comment type="caution">
    <text evidence="7">The sequence shown here is derived from an EMBL/GenBank/DDBJ whole genome shotgun (WGS) entry which is preliminary data.</text>
</comment>
<keyword evidence="3 5" id="KW-0560">Oxidoreductase</keyword>
<organism evidence="7 8">
    <name type="scientific">Heracleum sosnowskyi</name>
    <dbReference type="NCBI Taxonomy" id="360622"/>
    <lineage>
        <taxon>Eukaryota</taxon>
        <taxon>Viridiplantae</taxon>
        <taxon>Streptophyta</taxon>
        <taxon>Embryophyta</taxon>
        <taxon>Tracheophyta</taxon>
        <taxon>Spermatophyta</taxon>
        <taxon>Magnoliopsida</taxon>
        <taxon>eudicotyledons</taxon>
        <taxon>Gunneridae</taxon>
        <taxon>Pentapetalae</taxon>
        <taxon>asterids</taxon>
        <taxon>campanulids</taxon>
        <taxon>Apiales</taxon>
        <taxon>Apiaceae</taxon>
        <taxon>Apioideae</taxon>
        <taxon>apioid superclade</taxon>
        <taxon>Tordylieae</taxon>
        <taxon>Tordyliinae</taxon>
        <taxon>Heracleum</taxon>
    </lineage>
</organism>
<evidence type="ECO:0000256" key="4">
    <source>
        <dbReference type="ARBA" id="ARBA00023004"/>
    </source>
</evidence>
<dbReference type="PANTHER" id="PTHR47991">
    <property type="entry name" value="OXOGLUTARATE/IRON-DEPENDENT DIOXYGENASE"/>
    <property type="match status" value="1"/>
</dbReference>
<keyword evidence="2 5" id="KW-0479">Metal-binding</keyword>
<dbReference type="EMBL" id="JAUIZM010000005">
    <property type="protein sequence ID" value="KAK1381914.1"/>
    <property type="molecule type" value="Genomic_DNA"/>
</dbReference>
<accession>A0AAD8IBA1</accession>
<proteinExistence type="inferred from homology"/>
<evidence type="ECO:0000259" key="6">
    <source>
        <dbReference type="PROSITE" id="PS51471"/>
    </source>
</evidence>
<reference evidence="7" key="1">
    <citation type="submission" date="2023-02" db="EMBL/GenBank/DDBJ databases">
        <title>Genome of toxic invasive species Heracleum sosnowskyi carries increased number of genes despite the absence of recent whole-genome duplications.</title>
        <authorList>
            <person name="Schelkunov M."/>
            <person name="Shtratnikova V."/>
            <person name="Makarenko M."/>
            <person name="Klepikova A."/>
            <person name="Omelchenko D."/>
            <person name="Novikova G."/>
            <person name="Obukhova E."/>
            <person name="Bogdanov V."/>
            <person name="Penin A."/>
            <person name="Logacheva M."/>
        </authorList>
    </citation>
    <scope>NUCLEOTIDE SEQUENCE</scope>
    <source>
        <strain evidence="7">Hsosn_3</strain>
        <tissue evidence="7">Leaf</tissue>
    </source>
</reference>
<dbReference type="Proteomes" id="UP001237642">
    <property type="component" value="Unassembled WGS sequence"/>
</dbReference>
<dbReference type="InterPro" id="IPR005123">
    <property type="entry name" value="Oxoglu/Fe-dep_dioxygenase_dom"/>
</dbReference>
<dbReference type="InterPro" id="IPR044861">
    <property type="entry name" value="IPNS-like_FE2OG_OXY"/>
</dbReference>
<evidence type="ECO:0000256" key="2">
    <source>
        <dbReference type="ARBA" id="ARBA00022723"/>
    </source>
</evidence>
<dbReference type="InterPro" id="IPR026992">
    <property type="entry name" value="DIOX_N"/>
</dbReference>
<keyword evidence="4 5" id="KW-0408">Iron</keyword>
<keyword evidence="8" id="KW-1185">Reference proteome</keyword>
<feature type="domain" description="Fe2OG dioxygenase" evidence="6">
    <location>
        <begin position="205"/>
        <end position="305"/>
    </location>
</feature>
<name>A0AAD8IBA1_9APIA</name>
<dbReference type="AlphaFoldDB" id="A0AAD8IBA1"/>
<dbReference type="FunFam" id="2.60.120.330:FF:000001">
    <property type="entry name" value="Protein SRG1"/>
    <property type="match status" value="1"/>
</dbReference>
<dbReference type="GO" id="GO:0046872">
    <property type="term" value="F:metal ion binding"/>
    <property type="evidence" value="ECO:0007669"/>
    <property type="project" value="UniProtKB-KW"/>
</dbReference>
<gene>
    <name evidence="7" type="ORF">POM88_019649</name>
</gene>
<dbReference type="PROSITE" id="PS51471">
    <property type="entry name" value="FE2OG_OXY"/>
    <property type="match status" value="1"/>
</dbReference>
<dbReference type="InterPro" id="IPR050295">
    <property type="entry name" value="Plant_2OG-oxidoreductases"/>
</dbReference>
<protein>
    <submittedName>
        <fullName evidence="7">Senescence-related protein 1</fullName>
    </submittedName>
</protein>
<evidence type="ECO:0000256" key="5">
    <source>
        <dbReference type="RuleBase" id="RU003682"/>
    </source>
</evidence>
<evidence type="ECO:0000256" key="1">
    <source>
        <dbReference type="ARBA" id="ARBA00008056"/>
    </source>
</evidence>
<comment type="similarity">
    <text evidence="1 5">Belongs to the iron/ascorbate-dependent oxidoreductase family.</text>
</comment>
<dbReference type="SUPFAM" id="SSF51197">
    <property type="entry name" value="Clavaminate synthase-like"/>
    <property type="match status" value="1"/>
</dbReference>
<reference evidence="7" key="2">
    <citation type="submission" date="2023-05" db="EMBL/GenBank/DDBJ databases">
        <authorList>
            <person name="Schelkunov M.I."/>
        </authorList>
    </citation>
    <scope>NUCLEOTIDE SEQUENCE</scope>
    <source>
        <strain evidence="7">Hsosn_3</strain>
        <tissue evidence="7">Leaf</tissue>
    </source>
</reference>
<dbReference type="Pfam" id="PF14226">
    <property type="entry name" value="DIOX_N"/>
    <property type="match status" value="1"/>
</dbReference>
<dbReference type="InterPro" id="IPR027443">
    <property type="entry name" value="IPNS-like_sf"/>
</dbReference>
<dbReference type="Gene3D" id="2.60.120.330">
    <property type="entry name" value="B-lactam Antibiotic, Isopenicillin N Synthase, Chain"/>
    <property type="match status" value="1"/>
</dbReference>
<evidence type="ECO:0000313" key="8">
    <source>
        <dbReference type="Proteomes" id="UP001237642"/>
    </source>
</evidence>
<sequence length="354" mass="39652">MEVAKVKKIASSLPVPSVQELARETSAIVPLRYVQSDQDPVILSSTNLLEVPVIDMEILLDGDLMQAELNKLHLACKEWGFFQLINHGVSDSLLEKVKTGVEEFFKLPLEEKRKFGQLEGDIEGYGQAFVVSNEQKLDWADFFYMITLPTDIRKPHLLPQLPQSFRNAIEAYSGELKSLAMKILNLMAKALHMNPKDIEVLFEEGMQSMRTNYYPPCPQPEQVIGLSPHSDATGLTILFQLNEIEGLQIRKDGIWIPIKSLPSAFVINIGDVVEVVTNGIYRSIEHRGVVNSVKERMSIATFLSPKLDGEFGPAPSLISSEAPPKFKRIGAADFFKGYFAQKLAGRCYLDTLRI</sequence>
<evidence type="ECO:0000313" key="7">
    <source>
        <dbReference type="EMBL" id="KAK1381914.1"/>
    </source>
</evidence>